<feature type="transmembrane region" description="Helical" evidence="8">
    <location>
        <begin position="289"/>
        <end position="308"/>
    </location>
</feature>
<evidence type="ECO:0000256" key="4">
    <source>
        <dbReference type="ARBA" id="ARBA00022475"/>
    </source>
</evidence>
<sequence>MALKNSVLSRPAMSSAVTITCALGLLYFGRPVLEPLVLALILSLVIAPLIRVFNRWGLGFFTSTVVSLLLVGASIAAVGAVLALQLVSVTKDLPHYRAAIHGKIERIQELTERPFARLAAELNAVSPLSKGSSHTASAGLPRNATQAIPVEIRTPAPAARDTVARFISVISGPVGEAGLVFVLLVFILLEHESLRERVVRLAGQGDVSRTMRTLVHAAEGVSRFFFSQFIVNIIFALTVSLGLWLLHVPHALLWGSLSGLLRFVPYVGALVAGLAITLFVAAIDPGWTLALWCMAMFAVLEIIVANIIEPKVYGHSSGLSPLAVIVSALFWGTLWGPAGLLISTPLTLCLVVAGRHIRALEAITVLFADTPGVSEAERFYHRVLAGSSTAVIEHAQAYLRRSSFARYCDHVLLPGLDLAVDDRALGLIDQAQQDRIRSTVIALADTLARYSGDSRYGMWRRRKMSLADANIGAHLRHAREARLGTFQGSLDVPLHSVILCAGFANERDEFLTELLVLALREVCDDVRSTVLDRPRPEPVADKGGLIGTAFIMYPEPADLEQWRVLVADMRSHLPDATLVTIRHSNIVALPHQAAVEQSVDIVLRSFEEGLAFVTPEKAGAAKR</sequence>
<keyword evidence="4" id="KW-1003">Cell membrane</keyword>
<keyword evidence="3" id="KW-0813">Transport</keyword>
<feature type="transmembrane region" description="Helical" evidence="8">
    <location>
        <begin position="260"/>
        <end position="282"/>
    </location>
</feature>
<reference evidence="9 10" key="1">
    <citation type="submission" date="2016-04" db="EMBL/GenBank/DDBJ databases">
        <title>Draft genome sequence of Janthinobacterium psychrotolerans sp. nov., isolated from freshwater sediments in Denmark.</title>
        <authorList>
            <person name="Gong X."/>
            <person name="Skrivergaard S."/>
            <person name="Korsgaard B.S."/>
            <person name="Schreiber L."/>
            <person name="Marshall I.P."/>
            <person name="Finster K."/>
            <person name="Schramm A."/>
        </authorList>
    </citation>
    <scope>NUCLEOTIDE SEQUENCE [LARGE SCALE GENOMIC DNA]</scope>
    <source>
        <strain evidence="9 10">S3-2</strain>
    </source>
</reference>
<feature type="transmembrane region" description="Helical" evidence="8">
    <location>
        <begin position="65"/>
        <end position="87"/>
    </location>
</feature>
<dbReference type="Proteomes" id="UP000092713">
    <property type="component" value="Unassembled WGS sequence"/>
</dbReference>
<evidence type="ECO:0000256" key="7">
    <source>
        <dbReference type="ARBA" id="ARBA00023136"/>
    </source>
</evidence>
<evidence type="ECO:0000256" key="6">
    <source>
        <dbReference type="ARBA" id="ARBA00022989"/>
    </source>
</evidence>
<keyword evidence="6 8" id="KW-1133">Transmembrane helix</keyword>
<evidence type="ECO:0000313" key="9">
    <source>
        <dbReference type="EMBL" id="OBV37992.1"/>
    </source>
</evidence>
<dbReference type="AlphaFoldDB" id="A0A1A7BWV5"/>
<keyword evidence="5 8" id="KW-0812">Transmembrane</keyword>
<comment type="subcellular location">
    <subcellularLocation>
        <location evidence="1">Cell membrane</location>
        <topology evidence="1">Multi-pass membrane protein</topology>
    </subcellularLocation>
</comment>
<dbReference type="OrthoDB" id="9816139at2"/>
<accession>A0A1A7BWV5</accession>
<dbReference type="PANTHER" id="PTHR21716">
    <property type="entry name" value="TRANSMEMBRANE PROTEIN"/>
    <property type="match status" value="1"/>
</dbReference>
<keyword evidence="7 8" id="KW-0472">Membrane</keyword>
<proteinExistence type="inferred from homology"/>
<protein>
    <submittedName>
        <fullName evidence="9">Putative PurR-regulated permease PerM</fullName>
    </submittedName>
</protein>
<comment type="similarity">
    <text evidence="2">Belongs to the autoinducer-2 exporter (AI-2E) (TC 2.A.86) family.</text>
</comment>
<evidence type="ECO:0000313" key="10">
    <source>
        <dbReference type="Proteomes" id="UP000092713"/>
    </source>
</evidence>
<dbReference type="RefSeq" id="WP_065309506.1">
    <property type="nucleotide sequence ID" value="NZ_LOCQ01000059.1"/>
</dbReference>
<evidence type="ECO:0000256" key="2">
    <source>
        <dbReference type="ARBA" id="ARBA00009773"/>
    </source>
</evidence>
<comment type="caution">
    <text evidence="9">The sequence shown here is derived from an EMBL/GenBank/DDBJ whole genome shotgun (WGS) entry which is preliminary data.</text>
</comment>
<evidence type="ECO:0000256" key="8">
    <source>
        <dbReference type="SAM" id="Phobius"/>
    </source>
</evidence>
<gene>
    <name evidence="9" type="ORF">ASR47_1004267</name>
</gene>
<dbReference type="PANTHER" id="PTHR21716:SF53">
    <property type="entry name" value="PERMEASE PERM-RELATED"/>
    <property type="match status" value="1"/>
</dbReference>
<evidence type="ECO:0000256" key="1">
    <source>
        <dbReference type="ARBA" id="ARBA00004651"/>
    </source>
</evidence>
<keyword evidence="10" id="KW-1185">Reference proteome</keyword>
<feature type="transmembrane region" description="Helical" evidence="8">
    <location>
        <begin position="229"/>
        <end position="248"/>
    </location>
</feature>
<dbReference type="InterPro" id="IPR002549">
    <property type="entry name" value="AI-2E-like"/>
</dbReference>
<name>A0A1A7BWV5_9BURK</name>
<feature type="transmembrane region" description="Helical" evidence="8">
    <location>
        <begin position="12"/>
        <end position="29"/>
    </location>
</feature>
<evidence type="ECO:0000256" key="5">
    <source>
        <dbReference type="ARBA" id="ARBA00022692"/>
    </source>
</evidence>
<dbReference type="EMBL" id="LOCQ01000059">
    <property type="protein sequence ID" value="OBV37992.1"/>
    <property type="molecule type" value="Genomic_DNA"/>
</dbReference>
<dbReference type="STRING" id="1747903.ASR47_1004267"/>
<dbReference type="PATRIC" id="fig|1747903.4.peg.1525"/>
<organism evidence="9 10">
    <name type="scientific">Janthinobacterium psychrotolerans</name>
    <dbReference type="NCBI Taxonomy" id="1747903"/>
    <lineage>
        <taxon>Bacteria</taxon>
        <taxon>Pseudomonadati</taxon>
        <taxon>Pseudomonadota</taxon>
        <taxon>Betaproteobacteria</taxon>
        <taxon>Burkholderiales</taxon>
        <taxon>Oxalobacteraceae</taxon>
        <taxon>Janthinobacterium</taxon>
    </lineage>
</organism>
<feature type="transmembrane region" description="Helical" evidence="8">
    <location>
        <begin position="166"/>
        <end position="189"/>
    </location>
</feature>
<dbReference type="GO" id="GO:0055085">
    <property type="term" value="P:transmembrane transport"/>
    <property type="evidence" value="ECO:0007669"/>
    <property type="project" value="TreeGrafter"/>
</dbReference>
<dbReference type="Pfam" id="PF01594">
    <property type="entry name" value="AI-2E_transport"/>
    <property type="match status" value="1"/>
</dbReference>
<evidence type="ECO:0000256" key="3">
    <source>
        <dbReference type="ARBA" id="ARBA00022448"/>
    </source>
</evidence>
<dbReference type="GO" id="GO:0005886">
    <property type="term" value="C:plasma membrane"/>
    <property type="evidence" value="ECO:0007669"/>
    <property type="project" value="UniProtKB-SubCell"/>
</dbReference>
<feature type="transmembrane region" description="Helical" evidence="8">
    <location>
        <begin position="35"/>
        <end position="53"/>
    </location>
</feature>